<comment type="caution">
    <text evidence="1">The sequence shown here is derived from an EMBL/GenBank/DDBJ whole genome shotgun (WGS) entry which is preliminary data.</text>
</comment>
<gene>
    <name evidence="1" type="ORF">O3W52_03005</name>
</gene>
<dbReference type="RefSeq" id="WP_269275376.1">
    <property type="nucleotide sequence ID" value="NZ_JAPVOI010000003.1"/>
</dbReference>
<name>A0ABT4KAR7_9HYPH</name>
<evidence type="ECO:0000313" key="2">
    <source>
        <dbReference type="Proteomes" id="UP001079430"/>
    </source>
</evidence>
<organism evidence="1 2">
    <name type="scientific">Sinorhizobium psoraleae</name>
    <dbReference type="NCBI Taxonomy" id="520838"/>
    <lineage>
        <taxon>Bacteria</taxon>
        <taxon>Pseudomonadati</taxon>
        <taxon>Pseudomonadota</taxon>
        <taxon>Alphaproteobacteria</taxon>
        <taxon>Hyphomicrobiales</taxon>
        <taxon>Rhizobiaceae</taxon>
        <taxon>Sinorhizobium/Ensifer group</taxon>
        <taxon>Sinorhizobium</taxon>
    </lineage>
</organism>
<sequence length="130" mass="14284">MNDETYDCEYASSPDDTFGLNPTIRQWLADNPEFPIQPYTPPTAEQIRAGMPKLTARQFRLGFVNAGHSLASIDAAIAAIPDAMIRDVAQIEWQYATTFERLHPLISQIGTGLGLDDAAIDAMWTAAQSL</sequence>
<keyword evidence="2" id="KW-1185">Reference proteome</keyword>
<dbReference type="Proteomes" id="UP001079430">
    <property type="component" value="Unassembled WGS sequence"/>
</dbReference>
<accession>A0ABT4KAR7</accession>
<evidence type="ECO:0000313" key="1">
    <source>
        <dbReference type="EMBL" id="MCZ4089065.1"/>
    </source>
</evidence>
<dbReference type="EMBL" id="JAPVOI010000003">
    <property type="protein sequence ID" value="MCZ4089065.1"/>
    <property type="molecule type" value="Genomic_DNA"/>
</dbReference>
<protein>
    <submittedName>
        <fullName evidence="1">Uncharacterized protein</fullName>
    </submittedName>
</protein>
<proteinExistence type="predicted"/>
<reference evidence="1" key="1">
    <citation type="submission" date="2022-10" db="EMBL/GenBank/DDBJ databases">
        <title>Whole genome sequencing of three plant growth promoting bacteria isolated from Vachellia tortilis subsp. raddiana in Morocco.</title>
        <authorList>
            <person name="Hnini M."/>
            <person name="Zouagui R."/>
            <person name="Zouagui H."/>
            <person name="Chemao Elfihri M.-W."/>
            <person name="Ibrahimi A."/>
            <person name="Sbabou L."/>
            <person name="Aurag J."/>
        </authorList>
    </citation>
    <scope>NUCLEOTIDE SEQUENCE</scope>
    <source>
        <strain evidence="1">LMR678</strain>
    </source>
</reference>